<proteinExistence type="predicted"/>
<comment type="caution">
    <text evidence="2">The sequence shown here is derived from an EMBL/GenBank/DDBJ whole genome shotgun (WGS) entry which is preliminary data.</text>
</comment>
<organism evidence="2 3">
    <name type="scientific">Brachionus plicatilis</name>
    <name type="common">Marine rotifer</name>
    <name type="synonym">Brachionus muelleri</name>
    <dbReference type="NCBI Taxonomy" id="10195"/>
    <lineage>
        <taxon>Eukaryota</taxon>
        <taxon>Metazoa</taxon>
        <taxon>Spiralia</taxon>
        <taxon>Gnathifera</taxon>
        <taxon>Rotifera</taxon>
        <taxon>Eurotatoria</taxon>
        <taxon>Monogononta</taxon>
        <taxon>Pseudotrocha</taxon>
        <taxon>Ploima</taxon>
        <taxon>Brachionidae</taxon>
        <taxon>Brachionus</taxon>
    </lineage>
</organism>
<dbReference type="EMBL" id="REGN01004418">
    <property type="protein sequence ID" value="RNA17609.1"/>
    <property type="molecule type" value="Genomic_DNA"/>
</dbReference>
<reference evidence="2 3" key="1">
    <citation type="journal article" date="2018" name="Sci. Rep.">
        <title>Genomic signatures of local adaptation to the degree of environmental predictability in rotifers.</title>
        <authorList>
            <person name="Franch-Gras L."/>
            <person name="Hahn C."/>
            <person name="Garcia-Roger E.M."/>
            <person name="Carmona M.J."/>
            <person name="Serra M."/>
            <person name="Gomez A."/>
        </authorList>
    </citation>
    <scope>NUCLEOTIDE SEQUENCE [LARGE SCALE GENOMIC DNA]</scope>
    <source>
        <strain evidence="2">HYR1</strain>
    </source>
</reference>
<evidence type="ECO:0000313" key="2">
    <source>
        <dbReference type="EMBL" id="RNA17609.1"/>
    </source>
</evidence>
<sequence length="65" mass="7488">MICFYKRQGSWVLESCVIFLGMLVGFYSQVRLPRSYFGLEGFGSNTIRFFNNFIGTRGPNPEPKI</sequence>
<dbReference type="AlphaFoldDB" id="A0A3M7R2B1"/>
<keyword evidence="1" id="KW-1133">Transmembrane helix</keyword>
<protein>
    <submittedName>
        <fullName evidence="2">Uncharacterized protein</fullName>
    </submittedName>
</protein>
<keyword evidence="3" id="KW-1185">Reference proteome</keyword>
<gene>
    <name evidence="2" type="ORF">BpHYR1_039902</name>
</gene>
<feature type="transmembrane region" description="Helical" evidence="1">
    <location>
        <begin position="12"/>
        <end position="30"/>
    </location>
</feature>
<accession>A0A3M7R2B1</accession>
<name>A0A3M7R2B1_BRAPC</name>
<evidence type="ECO:0000256" key="1">
    <source>
        <dbReference type="SAM" id="Phobius"/>
    </source>
</evidence>
<evidence type="ECO:0000313" key="3">
    <source>
        <dbReference type="Proteomes" id="UP000276133"/>
    </source>
</evidence>
<keyword evidence="1" id="KW-0472">Membrane</keyword>
<keyword evidence="1" id="KW-0812">Transmembrane</keyword>
<dbReference type="Proteomes" id="UP000276133">
    <property type="component" value="Unassembled WGS sequence"/>
</dbReference>